<feature type="region of interest" description="Disordered" evidence="1">
    <location>
        <begin position="144"/>
        <end position="176"/>
    </location>
</feature>
<dbReference type="AlphaFoldDB" id="C6M5E2"/>
<protein>
    <submittedName>
        <fullName evidence="2">Uncharacterized protein</fullName>
    </submittedName>
</protein>
<dbReference type="Proteomes" id="UP000005365">
    <property type="component" value="Unassembled WGS sequence"/>
</dbReference>
<feature type="compositionally biased region" description="Basic and acidic residues" evidence="1">
    <location>
        <begin position="36"/>
        <end position="47"/>
    </location>
</feature>
<accession>C6M5E2</accession>
<gene>
    <name evidence="2" type="ORF">NEISICOT_01741</name>
</gene>
<organism evidence="2 3">
    <name type="scientific">Neisseria sicca ATCC 29256</name>
    <dbReference type="NCBI Taxonomy" id="547045"/>
    <lineage>
        <taxon>Bacteria</taxon>
        <taxon>Pseudomonadati</taxon>
        <taxon>Pseudomonadota</taxon>
        <taxon>Betaproteobacteria</taxon>
        <taxon>Neisseriales</taxon>
        <taxon>Neisseriaceae</taxon>
        <taxon>Neisseria</taxon>
    </lineage>
</organism>
<keyword evidence="3" id="KW-1185">Reference proteome</keyword>
<feature type="compositionally biased region" description="Basic and acidic residues" evidence="1">
    <location>
        <begin position="17"/>
        <end position="26"/>
    </location>
</feature>
<feature type="region of interest" description="Disordered" evidence="1">
    <location>
        <begin position="1"/>
        <end position="47"/>
    </location>
</feature>
<sequence>MRQEIRLHAQSRQQRGKQADDNQQKDKRPHIAPFADTEKQNQQRGENKVKLFFQRQRPNVLQRLFRRIRIKITAAAGKEQVGGKQQGIDGGFDVLAQIERQKENGGNDRRAKQYTGKDRQNAFGAAFVKLEKRKAAVANLAADNGRDQISRQHEKHIHAQKTTRQPLGIDMKYDDG</sequence>
<comment type="caution">
    <text evidence="2">The sequence shown here is derived from an EMBL/GenBank/DDBJ whole genome shotgun (WGS) entry which is preliminary data.</text>
</comment>
<evidence type="ECO:0000256" key="1">
    <source>
        <dbReference type="SAM" id="MobiDB-lite"/>
    </source>
</evidence>
<reference evidence="2" key="1">
    <citation type="submission" date="2009-07" db="EMBL/GenBank/DDBJ databases">
        <authorList>
            <person name="Weinstock G."/>
            <person name="Sodergren E."/>
            <person name="Clifton S."/>
            <person name="Fulton L."/>
            <person name="Fulton B."/>
            <person name="Courtney L."/>
            <person name="Fronick C."/>
            <person name="Harrison M."/>
            <person name="Strong C."/>
            <person name="Farmer C."/>
            <person name="Delahaunty K."/>
            <person name="Markovic C."/>
            <person name="Hall O."/>
            <person name="Minx P."/>
            <person name="Tomlinson C."/>
            <person name="Mitreva M."/>
            <person name="Nelson J."/>
            <person name="Hou S."/>
            <person name="Wollam A."/>
            <person name="Pepin K.H."/>
            <person name="Johnson M."/>
            <person name="Bhonagiri V."/>
            <person name="Nash W.E."/>
            <person name="Warren W."/>
            <person name="Chinwalla A."/>
            <person name="Mardis E.R."/>
            <person name="Wilson R.K."/>
        </authorList>
    </citation>
    <scope>NUCLEOTIDE SEQUENCE [LARGE SCALE GENOMIC DNA]</scope>
    <source>
        <strain evidence="2">ATCC 29256</strain>
    </source>
</reference>
<dbReference type="EMBL" id="ACKO02000009">
    <property type="protein sequence ID" value="EET44523.1"/>
    <property type="molecule type" value="Genomic_DNA"/>
</dbReference>
<evidence type="ECO:0000313" key="3">
    <source>
        <dbReference type="Proteomes" id="UP000005365"/>
    </source>
</evidence>
<proteinExistence type="predicted"/>
<evidence type="ECO:0000313" key="2">
    <source>
        <dbReference type="EMBL" id="EET44523.1"/>
    </source>
</evidence>
<name>C6M5E2_NEISI</name>